<gene>
    <name evidence="3" type="ORF">LTR97_002726</name>
</gene>
<dbReference type="InterPro" id="IPR056632">
    <property type="entry name" value="DUF7730"/>
</dbReference>
<proteinExistence type="predicted"/>
<sequence>MYKSKKRNILPAAKRVAKDNKAILPPEVRNRIWRYLMCGNTIHVEPGDLVLAGTKLIPSWKLDPRKLPFRAGLCRSTTTTSEHAALIKAYQTSEPRDCQSTTHPDCVDDDSRTLEVELGLSILKSCRMIHQEAALLPFADNHFYFSSGAAVINFVRYILLHQARTIRSMSLVMGHRFDYLYAARHLLKSKLRGLQHVSCIVQLSVPFAFVGVVKARYARHLSVFAPSPLVSALVAVYCAKQSYWRMKPPARLLDAMRGWETEMQERLLAKEEDMLESAVSEHENAGSWVSGPPSQNAGEGHGS</sequence>
<organism evidence="3 4">
    <name type="scientific">Elasticomyces elasticus</name>
    <dbReference type="NCBI Taxonomy" id="574655"/>
    <lineage>
        <taxon>Eukaryota</taxon>
        <taxon>Fungi</taxon>
        <taxon>Dikarya</taxon>
        <taxon>Ascomycota</taxon>
        <taxon>Pezizomycotina</taxon>
        <taxon>Dothideomycetes</taxon>
        <taxon>Dothideomycetidae</taxon>
        <taxon>Mycosphaerellales</taxon>
        <taxon>Teratosphaeriaceae</taxon>
        <taxon>Elasticomyces</taxon>
    </lineage>
</organism>
<dbReference type="Proteomes" id="UP001310594">
    <property type="component" value="Unassembled WGS sequence"/>
</dbReference>
<protein>
    <recommendedName>
        <fullName evidence="2">DUF7730 domain-containing protein</fullName>
    </recommendedName>
</protein>
<name>A0AAN7VUX4_9PEZI</name>
<feature type="domain" description="DUF7730" evidence="2">
    <location>
        <begin position="24"/>
        <end position="174"/>
    </location>
</feature>
<evidence type="ECO:0000313" key="3">
    <source>
        <dbReference type="EMBL" id="KAK5703713.1"/>
    </source>
</evidence>
<feature type="region of interest" description="Disordered" evidence="1">
    <location>
        <begin position="274"/>
        <end position="303"/>
    </location>
</feature>
<accession>A0AAN7VUX4</accession>
<dbReference type="PANTHER" id="PTHR38790:SF4">
    <property type="entry name" value="2EXR DOMAIN-CONTAINING PROTEIN"/>
    <property type="match status" value="1"/>
</dbReference>
<comment type="caution">
    <text evidence="3">The sequence shown here is derived from an EMBL/GenBank/DDBJ whole genome shotgun (WGS) entry which is preliminary data.</text>
</comment>
<dbReference type="PANTHER" id="PTHR38790">
    <property type="entry name" value="2EXR DOMAIN-CONTAINING PROTEIN-RELATED"/>
    <property type="match status" value="1"/>
</dbReference>
<evidence type="ECO:0000313" key="4">
    <source>
        <dbReference type="Proteomes" id="UP001310594"/>
    </source>
</evidence>
<dbReference type="Pfam" id="PF24864">
    <property type="entry name" value="DUF7730"/>
    <property type="match status" value="1"/>
</dbReference>
<dbReference type="AlphaFoldDB" id="A0AAN7VUX4"/>
<dbReference type="EMBL" id="JAVRQU010000004">
    <property type="protein sequence ID" value="KAK5703713.1"/>
    <property type="molecule type" value="Genomic_DNA"/>
</dbReference>
<reference evidence="3" key="1">
    <citation type="submission" date="2023-08" db="EMBL/GenBank/DDBJ databases">
        <title>Black Yeasts Isolated from many extreme environments.</title>
        <authorList>
            <person name="Coleine C."/>
            <person name="Stajich J.E."/>
            <person name="Selbmann L."/>
        </authorList>
    </citation>
    <scope>NUCLEOTIDE SEQUENCE</scope>
    <source>
        <strain evidence="3">CCFEE 5810</strain>
    </source>
</reference>
<evidence type="ECO:0000256" key="1">
    <source>
        <dbReference type="SAM" id="MobiDB-lite"/>
    </source>
</evidence>
<evidence type="ECO:0000259" key="2">
    <source>
        <dbReference type="Pfam" id="PF24864"/>
    </source>
</evidence>